<reference evidence="3" key="1">
    <citation type="submission" date="2024-06" db="EMBL/GenBank/DDBJ databases">
        <title>Caulobacter inopinatus, sp. nov.</title>
        <authorList>
            <person name="Donachie S.P."/>
        </authorList>
    </citation>
    <scope>NUCLEOTIDE SEQUENCE</scope>
    <source>
        <strain evidence="3">73W</strain>
    </source>
</reference>
<dbReference type="GO" id="GO:0005507">
    <property type="term" value="F:copper ion binding"/>
    <property type="evidence" value="ECO:0007669"/>
    <property type="project" value="InterPro"/>
</dbReference>
<feature type="chain" id="PRO_5044327633" evidence="2">
    <location>
        <begin position="20"/>
        <end position="315"/>
    </location>
</feature>
<accession>A0AB39KUD8</accession>
<dbReference type="InterPro" id="IPR007939">
    <property type="entry name" value="Cu-R_B_prcur"/>
</dbReference>
<evidence type="ECO:0000256" key="1">
    <source>
        <dbReference type="SAM" id="MobiDB-lite"/>
    </source>
</evidence>
<sequence>MSHLVLILALSAATAPALAQTDPHAAHHMPAAPAPAPAHAEHDNSGHGAPPWADAPDEHAGHEGHSAAPAVAEPTSAPQAPKDFAAERFYDPKVMAAARAQLQREHGDIRWSQVMLETAERRLGDGDGYGWEGRASFGGDINRLVLKSEGEGDDHSLEAAELQALYARTIGPYFNLQAGLRHDFKPGPSRTYAALGVEGLAPYWFEVGATAFLSEKGDLSARFEASYDLRVTQRLILEPRAEIELQAQDVPELGEGAGLSSAEVGLRLRYAIRQEFAPYIGLMHERKFGQTADYARVHGEDPKATRFVVGLRAWF</sequence>
<feature type="signal peptide" evidence="2">
    <location>
        <begin position="1"/>
        <end position="19"/>
    </location>
</feature>
<feature type="compositionally biased region" description="Basic and acidic residues" evidence="1">
    <location>
        <begin position="56"/>
        <end position="65"/>
    </location>
</feature>
<name>A0AB39KUD8_9CAUL</name>
<evidence type="ECO:0000256" key="2">
    <source>
        <dbReference type="SAM" id="SignalP"/>
    </source>
</evidence>
<keyword evidence="2" id="KW-0732">Signal</keyword>
<dbReference type="GO" id="GO:0006878">
    <property type="term" value="P:intracellular copper ion homeostasis"/>
    <property type="evidence" value="ECO:0007669"/>
    <property type="project" value="InterPro"/>
</dbReference>
<feature type="region of interest" description="Disordered" evidence="1">
    <location>
        <begin position="21"/>
        <end position="78"/>
    </location>
</feature>
<gene>
    <name evidence="3" type="ORF">ABOZ73_00280</name>
</gene>
<dbReference type="GO" id="GO:0009279">
    <property type="term" value="C:cell outer membrane"/>
    <property type="evidence" value="ECO:0007669"/>
    <property type="project" value="InterPro"/>
</dbReference>
<dbReference type="InterPro" id="IPR036709">
    <property type="entry name" value="Autotransporte_beta_dom_sf"/>
</dbReference>
<protein>
    <submittedName>
        <fullName evidence="3">Copper resistance protein B</fullName>
    </submittedName>
</protein>
<dbReference type="EMBL" id="CP158375">
    <property type="protein sequence ID" value="XDO96903.1"/>
    <property type="molecule type" value="Genomic_DNA"/>
</dbReference>
<proteinExistence type="predicted"/>
<dbReference type="AlphaFoldDB" id="A0AB39KUD8"/>
<dbReference type="SUPFAM" id="SSF103515">
    <property type="entry name" value="Autotransporter"/>
    <property type="match status" value="1"/>
</dbReference>
<dbReference type="RefSeq" id="WP_369059785.1">
    <property type="nucleotide sequence ID" value="NZ_CP158375.1"/>
</dbReference>
<organism evidence="3">
    <name type="scientific">Caulobacter sp. 73W</name>
    <dbReference type="NCBI Taxonomy" id="3161137"/>
    <lineage>
        <taxon>Bacteria</taxon>
        <taxon>Pseudomonadati</taxon>
        <taxon>Pseudomonadota</taxon>
        <taxon>Alphaproteobacteria</taxon>
        <taxon>Caulobacterales</taxon>
        <taxon>Caulobacteraceae</taxon>
        <taxon>Caulobacter</taxon>
    </lineage>
</organism>
<dbReference type="Pfam" id="PF05275">
    <property type="entry name" value="CopB"/>
    <property type="match status" value="1"/>
</dbReference>
<evidence type="ECO:0000313" key="3">
    <source>
        <dbReference type="EMBL" id="XDO96903.1"/>
    </source>
</evidence>